<dbReference type="EMBL" id="JABFDB010000002">
    <property type="protein sequence ID" value="NYZ19455.1"/>
    <property type="molecule type" value="Genomic_DNA"/>
</dbReference>
<feature type="domain" description="Glycosyltransferase 2-like" evidence="1">
    <location>
        <begin position="8"/>
        <end position="174"/>
    </location>
</feature>
<dbReference type="InterPro" id="IPR050834">
    <property type="entry name" value="Glycosyltransf_2"/>
</dbReference>
<accession>A0ABX2T570</accession>
<dbReference type="CDD" id="cd00761">
    <property type="entry name" value="Glyco_tranf_GTA_type"/>
    <property type="match status" value="1"/>
</dbReference>
<proteinExistence type="predicted"/>
<keyword evidence="3" id="KW-1185">Reference proteome</keyword>
<name>A0ABX2T570_9PROT</name>
<dbReference type="PANTHER" id="PTHR43685">
    <property type="entry name" value="GLYCOSYLTRANSFERASE"/>
    <property type="match status" value="1"/>
</dbReference>
<dbReference type="Gene3D" id="3.90.550.10">
    <property type="entry name" value="Spore Coat Polysaccharide Biosynthesis Protein SpsA, Chain A"/>
    <property type="match status" value="1"/>
</dbReference>
<protein>
    <submittedName>
        <fullName evidence="2">Glycosyltransferase</fullName>
    </submittedName>
</protein>
<dbReference type="Proteomes" id="UP000584642">
    <property type="component" value="Unassembled WGS sequence"/>
</dbReference>
<evidence type="ECO:0000313" key="3">
    <source>
        <dbReference type="Proteomes" id="UP000584642"/>
    </source>
</evidence>
<dbReference type="Pfam" id="PF00535">
    <property type="entry name" value="Glycos_transf_2"/>
    <property type="match status" value="1"/>
</dbReference>
<comment type="caution">
    <text evidence="2">The sequence shown here is derived from an EMBL/GenBank/DDBJ whole genome shotgun (WGS) entry which is preliminary data.</text>
</comment>
<dbReference type="PANTHER" id="PTHR43685:SF3">
    <property type="entry name" value="SLR2126 PROTEIN"/>
    <property type="match status" value="1"/>
</dbReference>
<evidence type="ECO:0000313" key="2">
    <source>
        <dbReference type="EMBL" id="NYZ19455.1"/>
    </source>
</evidence>
<sequence length="303" mass="34389">MHDPIDVSVAVCTHRRPALLAACLASLEGQDNPFGRRDILVIDNDPDRGAEPVTRAAAPAFRRRGVELRYEHEPRPGVAHARNRSLVAARHPIIAYIDDDERAAPGWLARLIAPFHEQGEAIDIVAGEVEPDFADVEPPDWLTGDVVQLLSCRWRWSDQPRLLRPQEWFGEGNCAFRRALLADRGFNPALGRRAESLMTNEGIVFSKLRQEGATAWWEPRAVTFHHVHPERLTRRWMLRRQFYQGYSDVIANREIGRDYQIPSVPMDLQALGALDVEGMPNTDFPSLLKVYYVAGYAFGRHML</sequence>
<dbReference type="SUPFAM" id="SSF53448">
    <property type="entry name" value="Nucleotide-diphospho-sugar transferases"/>
    <property type="match status" value="1"/>
</dbReference>
<reference evidence="2 3" key="1">
    <citation type="submission" date="2020-05" db="EMBL/GenBank/DDBJ databases">
        <title>Azospirillum oleiclasticum sp. nov, a nitrogen-fixing and heavy crude oil-emulsifying bacterium isolated from the crude oil of Yumen Oilfield.</title>
        <authorList>
            <person name="Wu D."/>
            <person name="Cai M."/>
            <person name="Zhang X."/>
        </authorList>
    </citation>
    <scope>NUCLEOTIDE SEQUENCE [LARGE SCALE GENOMIC DNA]</scope>
    <source>
        <strain evidence="2 3">ROY-1-1-2</strain>
    </source>
</reference>
<dbReference type="RefSeq" id="WP_180281198.1">
    <property type="nucleotide sequence ID" value="NZ_JABFDB010000002.1"/>
</dbReference>
<dbReference type="InterPro" id="IPR029044">
    <property type="entry name" value="Nucleotide-diphossugar_trans"/>
</dbReference>
<gene>
    <name evidence="2" type="ORF">HND93_07015</name>
</gene>
<dbReference type="InterPro" id="IPR001173">
    <property type="entry name" value="Glyco_trans_2-like"/>
</dbReference>
<organism evidence="2 3">
    <name type="scientific">Azospirillum oleiclasticum</name>
    <dbReference type="NCBI Taxonomy" id="2735135"/>
    <lineage>
        <taxon>Bacteria</taxon>
        <taxon>Pseudomonadati</taxon>
        <taxon>Pseudomonadota</taxon>
        <taxon>Alphaproteobacteria</taxon>
        <taxon>Rhodospirillales</taxon>
        <taxon>Azospirillaceae</taxon>
        <taxon>Azospirillum</taxon>
    </lineage>
</organism>
<evidence type="ECO:0000259" key="1">
    <source>
        <dbReference type="Pfam" id="PF00535"/>
    </source>
</evidence>